<gene>
    <name evidence="2" type="ORF">PVAP13_2KG347232</name>
</gene>
<evidence type="ECO:0000313" key="3">
    <source>
        <dbReference type="Proteomes" id="UP000823388"/>
    </source>
</evidence>
<protein>
    <submittedName>
        <fullName evidence="2">Uncharacterized protein</fullName>
    </submittedName>
</protein>
<sequence length="606" mass="65313">MQQLRIPGYALDIVLLKSATFLLRFGQPAQRNVALGRRSLAVGGTRLHLMPWTRQFGAKATSKLKYRVRVCIEGVPAHAVDIDTISKLFSAETVIDRIDTEKKREEERACICVWITTKDPDSIAIEGTLRLEEPVEFSEEEHNEFFMRLGDADMDLPEVCPGVATLLDYEVMLHIDEVWDFTTPPSSPSWKSYGSDISGIPADSSGGEWPVKHYFSWRLGVPDHRRSPPRVPVHERLVGRSQDRSPDRGAGGGRMQFPPPSHADFRHAGGSSAASGGGGRGATFRGQSSGGPYRGHTAGDVGPAAGGLAGEGGEDAVSDGATVLEGPGQVRKEDIATSEEAGLGFLFGERSDNHAAACDPMLLEVVTQDGRVLGSAQVTGVQAVAGVLAVAHEPDMGAQVRTVHPVDSSFEFDPMRVEAYCQGLSSSTGHASHVISSQVSLEIREDELLLGMQTMAIQTESSGQLHQSEAQTVLDQLSPQSAHSLDGNGLFIAKLPESLLATPIVTKNSNNSDSDTIPASVRRSTRIANRPKSDLTMEQLATVLLMRKCGVLHQDQQPDQEAKERFSGQFSEPTVPNTVINYREVFGLPLDEGTDSLSALVIHAEA</sequence>
<feature type="region of interest" description="Disordered" evidence="1">
    <location>
        <begin position="224"/>
        <end position="329"/>
    </location>
</feature>
<dbReference type="PANTHER" id="PTHR33087:SF31">
    <property type="entry name" value="OS06G0482850 PROTEIN"/>
    <property type="match status" value="1"/>
</dbReference>
<reference evidence="2" key="1">
    <citation type="submission" date="2020-05" db="EMBL/GenBank/DDBJ databases">
        <title>WGS assembly of Panicum virgatum.</title>
        <authorList>
            <person name="Lovell J.T."/>
            <person name="Jenkins J."/>
            <person name="Shu S."/>
            <person name="Juenger T.E."/>
            <person name="Schmutz J."/>
        </authorList>
    </citation>
    <scope>NUCLEOTIDE SEQUENCE</scope>
    <source>
        <strain evidence="2">AP13</strain>
    </source>
</reference>
<comment type="caution">
    <text evidence="2">The sequence shown here is derived from an EMBL/GenBank/DDBJ whole genome shotgun (WGS) entry which is preliminary data.</text>
</comment>
<keyword evidence="3" id="KW-1185">Reference proteome</keyword>
<dbReference type="AlphaFoldDB" id="A0A8T0W8X7"/>
<accession>A0A8T0W8X7</accession>
<feature type="compositionally biased region" description="Basic and acidic residues" evidence="1">
    <location>
        <begin position="224"/>
        <end position="247"/>
    </location>
</feature>
<name>A0A8T0W8X7_PANVG</name>
<organism evidence="2 3">
    <name type="scientific">Panicum virgatum</name>
    <name type="common">Blackwell switchgrass</name>
    <dbReference type="NCBI Taxonomy" id="38727"/>
    <lineage>
        <taxon>Eukaryota</taxon>
        <taxon>Viridiplantae</taxon>
        <taxon>Streptophyta</taxon>
        <taxon>Embryophyta</taxon>
        <taxon>Tracheophyta</taxon>
        <taxon>Spermatophyta</taxon>
        <taxon>Magnoliopsida</taxon>
        <taxon>Liliopsida</taxon>
        <taxon>Poales</taxon>
        <taxon>Poaceae</taxon>
        <taxon>PACMAD clade</taxon>
        <taxon>Panicoideae</taxon>
        <taxon>Panicodae</taxon>
        <taxon>Paniceae</taxon>
        <taxon>Panicinae</taxon>
        <taxon>Panicum</taxon>
        <taxon>Panicum sect. Hiantes</taxon>
    </lineage>
</organism>
<dbReference type="EMBL" id="CM029039">
    <property type="protein sequence ID" value="KAG2643618.1"/>
    <property type="molecule type" value="Genomic_DNA"/>
</dbReference>
<dbReference type="Proteomes" id="UP000823388">
    <property type="component" value="Chromosome 2K"/>
</dbReference>
<proteinExistence type="predicted"/>
<dbReference type="PANTHER" id="PTHR33087">
    <property type="entry name" value="OS07G0539200 PROTEIN"/>
    <property type="match status" value="1"/>
</dbReference>
<evidence type="ECO:0000313" key="2">
    <source>
        <dbReference type="EMBL" id="KAG2643618.1"/>
    </source>
</evidence>
<evidence type="ECO:0000256" key="1">
    <source>
        <dbReference type="SAM" id="MobiDB-lite"/>
    </source>
</evidence>
<dbReference type="InterPro" id="IPR053253">
    <property type="entry name" value="Sex_diff_modulator"/>
</dbReference>